<evidence type="ECO:0000256" key="4">
    <source>
        <dbReference type="ARBA" id="ARBA00022679"/>
    </source>
</evidence>
<keyword evidence="7" id="KW-0067">ATP-binding</keyword>
<evidence type="ECO:0000313" key="11">
    <source>
        <dbReference type="EMBL" id="GGM07528.1"/>
    </source>
</evidence>
<gene>
    <name evidence="11" type="ORF">GCM10007977_005720</name>
</gene>
<evidence type="ECO:0000256" key="3">
    <source>
        <dbReference type="ARBA" id="ARBA00022553"/>
    </source>
</evidence>
<reference evidence="11" key="1">
    <citation type="journal article" date="2014" name="Int. J. Syst. Evol. Microbiol.">
        <title>Complete genome sequence of Corynebacterium casei LMG S-19264T (=DSM 44701T), isolated from a smear-ripened cheese.</title>
        <authorList>
            <consortium name="US DOE Joint Genome Institute (JGI-PGF)"/>
            <person name="Walter F."/>
            <person name="Albersmeier A."/>
            <person name="Kalinowski J."/>
            <person name="Ruckert C."/>
        </authorList>
    </citation>
    <scope>NUCLEOTIDE SEQUENCE</scope>
    <source>
        <strain evidence="11">JCM 19831</strain>
    </source>
</reference>
<dbReference type="EMBL" id="BMPI01000003">
    <property type="protein sequence ID" value="GGM07528.1"/>
    <property type="molecule type" value="Genomic_DNA"/>
</dbReference>
<dbReference type="InterPro" id="IPR036890">
    <property type="entry name" value="HATPase_C_sf"/>
</dbReference>
<keyword evidence="9" id="KW-0812">Transmembrane</keyword>
<keyword evidence="8" id="KW-0902">Two-component regulatory system</keyword>
<sequence>MQRAAAYLLAGPIVAAVWLAVVGGLYAVGIVVQFAPVGALFVLAGQFLLRPIGRVERGLARALLGVDVPAPPPLAPPGTAWWRWVGAVFRDPHGWRVLAWIVVRCVTGPAVLLYPPLVGWYRRLAVRLLGPSPAEVLRERAERAEAQVRLDQELHDSIGHLLSMIVVQAGAGAHLFDRDPAFARRALDTIQEQGRSALGELDRIIAGLRPQDVPDVETLLDGAAAAGLRVRRRVRLGPLPAVVGHGIHRVLQEALTNAAKHAPGRDVDVDLAADGRVVALSVTNPLPSPAPVAGSGAGLASIRDRVASLGGRATAGSTPDGAFAVRAVLPLGAALPDGPSACRLTAACACLGCGTRRTVLG</sequence>
<dbReference type="Pfam" id="PF13796">
    <property type="entry name" value="Sensor"/>
    <property type="match status" value="1"/>
</dbReference>
<dbReference type="AlphaFoldDB" id="A0A917T313"/>
<feature type="domain" description="Histidine kinase/HSP90-like ATPase" evidence="10">
    <location>
        <begin position="242"/>
        <end position="333"/>
    </location>
</feature>
<dbReference type="InterPro" id="IPR050482">
    <property type="entry name" value="Sensor_HK_TwoCompSys"/>
</dbReference>
<name>A0A917T313_9ACTN</name>
<evidence type="ECO:0000256" key="9">
    <source>
        <dbReference type="SAM" id="Phobius"/>
    </source>
</evidence>
<evidence type="ECO:0000256" key="8">
    <source>
        <dbReference type="ARBA" id="ARBA00023012"/>
    </source>
</evidence>
<proteinExistence type="predicted"/>
<evidence type="ECO:0000256" key="2">
    <source>
        <dbReference type="ARBA" id="ARBA00012438"/>
    </source>
</evidence>
<evidence type="ECO:0000256" key="5">
    <source>
        <dbReference type="ARBA" id="ARBA00022741"/>
    </source>
</evidence>
<organism evidence="11 12">
    <name type="scientific">Dactylosporangium sucinum</name>
    <dbReference type="NCBI Taxonomy" id="1424081"/>
    <lineage>
        <taxon>Bacteria</taxon>
        <taxon>Bacillati</taxon>
        <taxon>Actinomycetota</taxon>
        <taxon>Actinomycetes</taxon>
        <taxon>Micromonosporales</taxon>
        <taxon>Micromonosporaceae</taxon>
        <taxon>Dactylosporangium</taxon>
    </lineage>
</organism>
<keyword evidence="6" id="KW-0418">Kinase</keyword>
<reference evidence="11" key="2">
    <citation type="submission" date="2020-09" db="EMBL/GenBank/DDBJ databases">
        <authorList>
            <person name="Sun Q."/>
            <person name="Ohkuma M."/>
        </authorList>
    </citation>
    <scope>NUCLEOTIDE SEQUENCE</scope>
    <source>
        <strain evidence="11">JCM 19831</strain>
    </source>
</reference>
<feature type="transmembrane region" description="Helical" evidence="9">
    <location>
        <begin position="26"/>
        <end position="49"/>
    </location>
</feature>
<evidence type="ECO:0000313" key="12">
    <source>
        <dbReference type="Proteomes" id="UP000642070"/>
    </source>
</evidence>
<dbReference type="Proteomes" id="UP000642070">
    <property type="component" value="Unassembled WGS sequence"/>
</dbReference>
<keyword evidence="3" id="KW-0597">Phosphoprotein</keyword>
<keyword evidence="12" id="KW-1185">Reference proteome</keyword>
<dbReference type="SMART" id="SM00387">
    <property type="entry name" value="HATPase_c"/>
    <property type="match status" value="1"/>
</dbReference>
<dbReference type="Gene3D" id="3.30.565.10">
    <property type="entry name" value="Histidine kinase-like ATPase, C-terminal domain"/>
    <property type="match status" value="1"/>
</dbReference>
<dbReference type="RefSeq" id="WP_190248096.1">
    <property type="nucleotide sequence ID" value="NZ_BMPI01000003.1"/>
</dbReference>
<evidence type="ECO:0000259" key="10">
    <source>
        <dbReference type="SMART" id="SM00387"/>
    </source>
</evidence>
<dbReference type="InterPro" id="IPR025828">
    <property type="entry name" value="Put_sensor_dom"/>
</dbReference>
<keyword evidence="9" id="KW-1133">Transmembrane helix</keyword>
<dbReference type="GO" id="GO:0005524">
    <property type="term" value="F:ATP binding"/>
    <property type="evidence" value="ECO:0007669"/>
    <property type="project" value="UniProtKB-KW"/>
</dbReference>
<keyword evidence="9" id="KW-0472">Membrane</keyword>
<dbReference type="EC" id="2.7.13.3" evidence="2"/>
<dbReference type="Gene3D" id="1.20.5.1930">
    <property type="match status" value="1"/>
</dbReference>
<dbReference type="Pfam" id="PF07730">
    <property type="entry name" value="HisKA_3"/>
    <property type="match status" value="1"/>
</dbReference>
<keyword evidence="4" id="KW-0808">Transferase</keyword>
<comment type="caution">
    <text evidence="11">The sequence shown here is derived from an EMBL/GenBank/DDBJ whole genome shotgun (WGS) entry which is preliminary data.</text>
</comment>
<dbReference type="PANTHER" id="PTHR24421:SF10">
    <property type="entry name" value="NITRATE_NITRITE SENSOR PROTEIN NARQ"/>
    <property type="match status" value="1"/>
</dbReference>
<dbReference type="Pfam" id="PF02518">
    <property type="entry name" value="HATPase_c"/>
    <property type="match status" value="1"/>
</dbReference>
<evidence type="ECO:0000256" key="1">
    <source>
        <dbReference type="ARBA" id="ARBA00000085"/>
    </source>
</evidence>
<dbReference type="SUPFAM" id="SSF55874">
    <property type="entry name" value="ATPase domain of HSP90 chaperone/DNA topoisomerase II/histidine kinase"/>
    <property type="match status" value="1"/>
</dbReference>
<dbReference type="PANTHER" id="PTHR24421">
    <property type="entry name" value="NITRATE/NITRITE SENSOR PROTEIN NARX-RELATED"/>
    <property type="match status" value="1"/>
</dbReference>
<dbReference type="GO" id="GO:0046983">
    <property type="term" value="F:protein dimerization activity"/>
    <property type="evidence" value="ECO:0007669"/>
    <property type="project" value="InterPro"/>
</dbReference>
<dbReference type="CDD" id="cd16917">
    <property type="entry name" value="HATPase_UhpB-NarQ-NarX-like"/>
    <property type="match status" value="1"/>
</dbReference>
<evidence type="ECO:0000256" key="6">
    <source>
        <dbReference type="ARBA" id="ARBA00022777"/>
    </source>
</evidence>
<dbReference type="InterPro" id="IPR003594">
    <property type="entry name" value="HATPase_dom"/>
</dbReference>
<dbReference type="GO" id="GO:0000155">
    <property type="term" value="F:phosphorelay sensor kinase activity"/>
    <property type="evidence" value="ECO:0007669"/>
    <property type="project" value="InterPro"/>
</dbReference>
<dbReference type="InterPro" id="IPR011712">
    <property type="entry name" value="Sig_transdc_His_kin_sub3_dim/P"/>
</dbReference>
<dbReference type="GO" id="GO:0016020">
    <property type="term" value="C:membrane"/>
    <property type="evidence" value="ECO:0007669"/>
    <property type="project" value="InterPro"/>
</dbReference>
<accession>A0A917T313</accession>
<protein>
    <recommendedName>
        <fullName evidence="2">histidine kinase</fullName>
        <ecNumber evidence="2">2.7.13.3</ecNumber>
    </recommendedName>
</protein>
<keyword evidence="5" id="KW-0547">Nucleotide-binding</keyword>
<evidence type="ECO:0000256" key="7">
    <source>
        <dbReference type="ARBA" id="ARBA00022840"/>
    </source>
</evidence>
<feature type="transmembrane region" description="Helical" evidence="9">
    <location>
        <begin position="97"/>
        <end position="117"/>
    </location>
</feature>
<comment type="catalytic activity">
    <reaction evidence="1">
        <text>ATP + protein L-histidine = ADP + protein N-phospho-L-histidine.</text>
        <dbReference type="EC" id="2.7.13.3"/>
    </reaction>
</comment>